<feature type="binding site" evidence="6">
    <location>
        <begin position="93"/>
        <end position="96"/>
    </location>
    <ligand>
        <name>(6R)-10-formyltetrahydrofolate</name>
        <dbReference type="ChEBI" id="CHEBI:195366"/>
    </ligand>
</feature>
<reference evidence="8 9" key="1">
    <citation type="submission" date="2016-10" db="EMBL/GenBank/DDBJ databases">
        <authorList>
            <person name="de Groot N.N."/>
        </authorList>
    </citation>
    <scope>NUCLEOTIDE SEQUENCE [LARGE SCALE GENOMIC DNA]</scope>
    <source>
        <strain evidence="8 9">CGMCC 1.10434</strain>
    </source>
</reference>
<evidence type="ECO:0000256" key="4">
    <source>
        <dbReference type="ARBA" id="ARBA00038440"/>
    </source>
</evidence>
<feature type="binding site" evidence="6">
    <location>
        <position position="68"/>
    </location>
    <ligand>
        <name>(6R)-10-formyltetrahydrofolate</name>
        <dbReference type="ChEBI" id="CHEBI:195366"/>
    </ligand>
</feature>
<dbReference type="NCBIfam" id="TIGR00639">
    <property type="entry name" value="PurN"/>
    <property type="match status" value="1"/>
</dbReference>
<proteinExistence type="inferred from homology"/>
<dbReference type="EC" id="2.1.2.2" evidence="6"/>
<comment type="catalytic activity">
    <reaction evidence="5 6">
        <text>N(1)-(5-phospho-beta-D-ribosyl)glycinamide + (6R)-10-formyltetrahydrofolate = N(2)-formyl-N(1)-(5-phospho-beta-D-ribosyl)glycinamide + (6S)-5,6,7,8-tetrahydrofolate + H(+)</text>
        <dbReference type="Rhea" id="RHEA:15053"/>
        <dbReference type="ChEBI" id="CHEBI:15378"/>
        <dbReference type="ChEBI" id="CHEBI:57453"/>
        <dbReference type="ChEBI" id="CHEBI:143788"/>
        <dbReference type="ChEBI" id="CHEBI:147286"/>
        <dbReference type="ChEBI" id="CHEBI:195366"/>
        <dbReference type="EC" id="2.1.2.2"/>
    </reaction>
</comment>
<gene>
    <name evidence="6" type="primary">purN</name>
    <name evidence="8" type="ORF">SAMN04488134_103211</name>
</gene>
<evidence type="ECO:0000313" key="9">
    <source>
        <dbReference type="Proteomes" id="UP000199300"/>
    </source>
</evidence>
<dbReference type="GO" id="GO:0004644">
    <property type="term" value="F:phosphoribosylglycinamide formyltransferase activity"/>
    <property type="evidence" value="ECO:0007669"/>
    <property type="project" value="UniProtKB-UniRule"/>
</dbReference>
<dbReference type="PANTHER" id="PTHR43369">
    <property type="entry name" value="PHOSPHORIBOSYLGLYCINAMIDE FORMYLTRANSFERASE"/>
    <property type="match status" value="1"/>
</dbReference>
<feature type="site" description="Raises pKa of active site His" evidence="6">
    <location>
        <position position="148"/>
    </location>
</feature>
<keyword evidence="2 6" id="KW-0808">Transferase</keyword>
<dbReference type="InterPro" id="IPR036477">
    <property type="entry name" value="Formyl_transf_N_sf"/>
</dbReference>
<dbReference type="STRING" id="872970.SAMN04488134_103211"/>
<dbReference type="Proteomes" id="UP000199300">
    <property type="component" value="Unassembled WGS sequence"/>
</dbReference>
<dbReference type="UniPathway" id="UPA00074">
    <property type="reaction ID" value="UER00126"/>
</dbReference>
<name>A0A1H8LHE6_9BACI</name>
<comment type="similarity">
    <text evidence="4 6">Belongs to the GART family.</text>
</comment>
<comment type="pathway">
    <text evidence="1 6">Purine metabolism; IMP biosynthesis via de novo pathway; N(2)-formyl-N(1)-(5-phospho-D-ribosyl)glycinamide from N(1)-(5-phospho-D-ribosyl)glycinamide (10-formyl THF route): step 1/1.</text>
</comment>
<dbReference type="InterPro" id="IPR001555">
    <property type="entry name" value="GART_AS"/>
</dbReference>
<dbReference type="RefSeq" id="WP_091496087.1">
    <property type="nucleotide sequence ID" value="NZ_FODJ01000003.1"/>
</dbReference>
<evidence type="ECO:0000256" key="1">
    <source>
        <dbReference type="ARBA" id="ARBA00005054"/>
    </source>
</evidence>
<dbReference type="InterPro" id="IPR002376">
    <property type="entry name" value="Formyl_transf_N"/>
</dbReference>
<evidence type="ECO:0000256" key="2">
    <source>
        <dbReference type="ARBA" id="ARBA00022679"/>
    </source>
</evidence>
<organism evidence="8 9">
    <name type="scientific">Amphibacillus marinus</name>
    <dbReference type="NCBI Taxonomy" id="872970"/>
    <lineage>
        <taxon>Bacteria</taxon>
        <taxon>Bacillati</taxon>
        <taxon>Bacillota</taxon>
        <taxon>Bacilli</taxon>
        <taxon>Bacillales</taxon>
        <taxon>Bacillaceae</taxon>
        <taxon>Amphibacillus</taxon>
    </lineage>
</organism>
<evidence type="ECO:0000256" key="3">
    <source>
        <dbReference type="ARBA" id="ARBA00022755"/>
    </source>
</evidence>
<feature type="domain" description="Formyl transferase N-terminal" evidence="7">
    <location>
        <begin position="6"/>
        <end position="185"/>
    </location>
</feature>
<sequence length="193" mass="21041">MRSKQKLAIFASGTGSNYDAIHEAIQTGELEAELVLLVCDRPQALVIKKAADNGLPVFVFNPRDYSTKADFEAEIVKQLKKAAVEWIILAGYMRLIGTVLLECFEGRIINIHPSLLPAFPGLDAIGQAFDAGVKVSGVTIHYVDAGMDTGQIIAQQAVAIKPNMTRPALQSAIQLVEHELYPRTIQQLLTQGE</sequence>
<dbReference type="FunFam" id="3.40.50.170:FF:000007">
    <property type="entry name" value="Phosphoribosylglycinamide formyltransferase"/>
    <property type="match status" value="1"/>
</dbReference>
<keyword evidence="9" id="KW-1185">Reference proteome</keyword>
<feature type="binding site" evidence="6">
    <location>
        <position position="110"/>
    </location>
    <ligand>
        <name>(6R)-10-formyltetrahydrofolate</name>
        <dbReference type="ChEBI" id="CHEBI:195366"/>
    </ligand>
</feature>
<dbReference type="GO" id="GO:0005829">
    <property type="term" value="C:cytosol"/>
    <property type="evidence" value="ECO:0007669"/>
    <property type="project" value="TreeGrafter"/>
</dbReference>
<dbReference type="OrthoDB" id="9806170at2"/>
<evidence type="ECO:0000259" key="7">
    <source>
        <dbReference type="Pfam" id="PF00551"/>
    </source>
</evidence>
<evidence type="ECO:0000256" key="6">
    <source>
        <dbReference type="HAMAP-Rule" id="MF_01930"/>
    </source>
</evidence>
<dbReference type="HAMAP" id="MF_01930">
    <property type="entry name" value="PurN"/>
    <property type="match status" value="1"/>
</dbReference>
<feature type="binding site" evidence="6">
    <location>
        <begin position="15"/>
        <end position="17"/>
    </location>
    <ligand>
        <name>N(1)-(5-phospho-beta-D-ribosyl)glycinamide</name>
        <dbReference type="ChEBI" id="CHEBI:143788"/>
    </ligand>
</feature>
<keyword evidence="3 6" id="KW-0658">Purine biosynthesis</keyword>
<accession>A0A1H8LHE6</accession>
<dbReference type="Pfam" id="PF00551">
    <property type="entry name" value="Formyl_trans_N"/>
    <property type="match status" value="1"/>
</dbReference>
<dbReference type="Gene3D" id="3.40.50.170">
    <property type="entry name" value="Formyl transferase, N-terminal domain"/>
    <property type="match status" value="1"/>
</dbReference>
<evidence type="ECO:0000313" key="8">
    <source>
        <dbReference type="EMBL" id="SEO04580.1"/>
    </source>
</evidence>
<protein>
    <recommendedName>
        <fullName evidence="6">Phosphoribosylglycinamide formyltransferase</fullName>
        <ecNumber evidence="6">2.1.2.2</ecNumber>
    </recommendedName>
    <alternativeName>
        <fullName evidence="6">5'-phosphoribosylglycinamide transformylase</fullName>
    </alternativeName>
    <alternativeName>
        <fullName evidence="6">GAR transformylase</fullName>
        <shortName evidence="6">GART</shortName>
    </alternativeName>
</protein>
<dbReference type="AlphaFoldDB" id="A0A1H8LHE6"/>
<dbReference type="CDD" id="cd08645">
    <property type="entry name" value="FMT_core_GART"/>
    <property type="match status" value="1"/>
</dbReference>
<evidence type="ECO:0000256" key="5">
    <source>
        <dbReference type="ARBA" id="ARBA00047664"/>
    </source>
</evidence>
<dbReference type="SUPFAM" id="SSF53328">
    <property type="entry name" value="Formyltransferase"/>
    <property type="match status" value="1"/>
</dbReference>
<dbReference type="InterPro" id="IPR004607">
    <property type="entry name" value="GART"/>
</dbReference>
<comment type="function">
    <text evidence="6">Catalyzes the transfer of a formyl group from 10-formyltetrahydrofolate to 5-phospho-ribosyl-glycinamide (GAR), producing 5-phospho-ribosyl-N-formylglycinamide (FGAR) and tetrahydrofolate.</text>
</comment>
<dbReference type="EMBL" id="FODJ01000003">
    <property type="protein sequence ID" value="SEO04580.1"/>
    <property type="molecule type" value="Genomic_DNA"/>
</dbReference>
<feature type="active site" description="Proton donor" evidence="6">
    <location>
        <position position="112"/>
    </location>
</feature>
<dbReference type="GO" id="GO:0006189">
    <property type="term" value="P:'de novo' IMP biosynthetic process"/>
    <property type="evidence" value="ECO:0007669"/>
    <property type="project" value="UniProtKB-UniRule"/>
</dbReference>
<dbReference type="PROSITE" id="PS00373">
    <property type="entry name" value="GART"/>
    <property type="match status" value="1"/>
</dbReference>
<dbReference type="PANTHER" id="PTHR43369:SF2">
    <property type="entry name" value="PHOSPHORIBOSYLGLYCINAMIDE FORMYLTRANSFERASE"/>
    <property type="match status" value="1"/>
</dbReference>